<dbReference type="OrthoDB" id="2959849at2759"/>
<sequence length="210" mass="25020">MKAQFNAKQDTQVNAKQDKIYKRNRQNMQKHAAADAIANTKNFKQIISIDEQTASIDPKEVAIYILDNILAIINFKFNYKDKLLMKSEHISKFRYYCAQLLDRQKKLKKHKDFTKHRDHLPMQRFYYKGWLMFTIDTEKNQIEVELVHKYHAEYANPVEDDELEKENKVVNKDKLDIQEINEEFAKALQEYKEGENDINDNIIVEESNET</sequence>
<comment type="caution">
    <text evidence="2">The sequence shown here is derived from an EMBL/GenBank/DDBJ whole genome shotgun (WGS) entry which is preliminary data.</text>
</comment>
<name>A0A9N9GQ65_9GLOM</name>
<proteinExistence type="predicted"/>
<dbReference type="AlphaFoldDB" id="A0A9N9GQ65"/>
<keyword evidence="3" id="KW-1185">Reference proteome</keyword>
<keyword evidence="1" id="KW-0175">Coiled coil</keyword>
<reference evidence="2" key="1">
    <citation type="submission" date="2021-06" db="EMBL/GenBank/DDBJ databases">
        <authorList>
            <person name="Kallberg Y."/>
            <person name="Tangrot J."/>
            <person name="Rosling A."/>
        </authorList>
    </citation>
    <scope>NUCLEOTIDE SEQUENCE</scope>
    <source>
        <strain evidence="2">FL966</strain>
    </source>
</reference>
<protein>
    <submittedName>
        <fullName evidence="2">16587_t:CDS:1</fullName>
    </submittedName>
</protein>
<evidence type="ECO:0000313" key="3">
    <source>
        <dbReference type="Proteomes" id="UP000789759"/>
    </source>
</evidence>
<accession>A0A9N9GQ65</accession>
<gene>
    <name evidence="2" type="ORF">CPELLU_LOCUS7770</name>
</gene>
<dbReference type="Proteomes" id="UP000789759">
    <property type="component" value="Unassembled WGS sequence"/>
</dbReference>
<dbReference type="EMBL" id="CAJVQA010005309">
    <property type="protein sequence ID" value="CAG8617862.1"/>
    <property type="molecule type" value="Genomic_DNA"/>
</dbReference>
<feature type="coiled-coil region" evidence="1">
    <location>
        <begin position="163"/>
        <end position="197"/>
    </location>
</feature>
<organism evidence="2 3">
    <name type="scientific">Cetraspora pellucida</name>
    <dbReference type="NCBI Taxonomy" id="1433469"/>
    <lineage>
        <taxon>Eukaryota</taxon>
        <taxon>Fungi</taxon>
        <taxon>Fungi incertae sedis</taxon>
        <taxon>Mucoromycota</taxon>
        <taxon>Glomeromycotina</taxon>
        <taxon>Glomeromycetes</taxon>
        <taxon>Diversisporales</taxon>
        <taxon>Gigasporaceae</taxon>
        <taxon>Cetraspora</taxon>
    </lineage>
</organism>
<evidence type="ECO:0000256" key="1">
    <source>
        <dbReference type="SAM" id="Coils"/>
    </source>
</evidence>
<evidence type="ECO:0000313" key="2">
    <source>
        <dbReference type="EMBL" id="CAG8617862.1"/>
    </source>
</evidence>